<dbReference type="Gene3D" id="3.30.1370.50">
    <property type="entry name" value="R3H-like domain"/>
    <property type="match status" value="1"/>
</dbReference>
<feature type="domain" description="R3H" evidence="8">
    <location>
        <begin position="22"/>
        <end position="87"/>
    </location>
</feature>
<dbReference type="VEuPathDB" id="AmoebaDB:ACA1_115710"/>
<dbReference type="SUPFAM" id="SSF82708">
    <property type="entry name" value="R3H domain"/>
    <property type="match status" value="1"/>
</dbReference>
<evidence type="ECO:0000256" key="6">
    <source>
        <dbReference type="ARBA" id="ARBA00022884"/>
    </source>
</evidence>
<evidence type="ECO:0000256" key="4">
    <source>
        <dbReference type="ARBA" id="ARBA00022806"/>
    </source>
</evidence>
<sequence length="462" mass="53088">MQQNPNGRPWQQTKAALRVVPEERLKEIEAQIAAFAVDESRTEPLAFPASLPSHERKVVHRLAEEYNLSHESFGLGKERHIQVSKQPDVKERTLETLSISMKRRFVKDFDIPIKCFDPEDFRYFMDLYDREMQAHAKLNVMLEEIKNQGGEAAFHKFYFNTKEKIVQALSSSEAFAKFARDDSFLAPAEQEKLPASIYEPSNVGKYYLSLDIRSANFNALRFYDPSIVHGYETWEDLLKDHFHVTSPYLLAVKELRSVVFHDTCPVKVNAVNHWRICRLHRYLDEQGALSGLRNESESENEVNEAKNEAEQGLRCYNNNDELLVEADDLDQLRRVEAVVTAAINSQVEKQREGQEDPLLKGLPNILRIQCFRLGGLPNPAEGFKHLTRRMFVKELLGLSSGDQQPTVTAVEFKGVPPTHFAVCWKRYHGVEEVNERDLKFWNEFADAYQHLVLLPVAVGASQ</sequence>
<dbReference type="GO" id="GO:0005634">
    <property type="term" value="C:nucleus"/>
    <property type="evidence" value="ECO:0007669"/>
    <property type="project" value="UniProtKB-SubCell"/>
</dbReference>
<evidence type="ECO:0000256" key="7">
    <source>
        <dbReference type="ARBA" id="ARBA00023242"/>
    </source>
</evidence>
<dbReference type="GO" id="GO:0003677">
    <property type="term" value="F:DNA binding"/>
    <property type="evidence" value="ECO:0007669"/>
    <property type="project" value="UniProtKB-ARBA"/>
</dbReference>
<dbReference type="Pfam" id="PF01424">
    <property type="entry name" value="R3H"/>
    <property type="match status" value="1"/>
</dbReference>
<gene>
    <name evidence="9" type="ORF">ACA1_115710</name>
</gene>
<dbReference type="GO" id="GO:0003723">
    <property type="term" value="F:RNA binding"/>
    <property type="evidence" value="ECO:0007669"/>
    <property type="project" value="UniProtKB-KW"/>
</dbReference>
<keyword evidence="4" id="KW-0347">Helicase</keyword>
<dbReference type="InterPro" id="IPR001374">
    <property type="entry name" value="R3H_dom"/>
</dbReference>
<dbReference type="RefSeq" id="XP_004342241.1">
    <property type="nucleotide sequence ID" value="XM_004342192.1"/>
</dbReference>
<reference evidence="9 10" key="1">
    <citation type="journal article" date="2013" name="Genome Biol.">
        <title>Genome of Acanthamoeba castellanii highlights extensive lateral gene transfer and early evolution of tyrosine kinase signaling.</title>
        <authorList>
            <person name="Clarke M."/>
            <person name="Lohan A.J."/>
            <person name="Liu B."/>
            <person name="Lagkouvardos I."/>
            <person name="Roy S."/>
            <person name="Zafar N."/>
            <person name="Bertelli C."/>
            <person name="Schilde C."/>
            <person name="Kianianmomeni A."/>
            <person name="Burglin T.R."/>
            <person name="Frech C."/>
            <person name="Turcotte B."/>
            <person name="Kopec K.O."/>
            <person name="Synnott J.M."/>
            <person name="Choo C."/>
            <person name="Paponov I."/>
            <person name="Finkler A."/>
            <person name="Soon Heng Tan C."/>
            <person name="Hutchins A.P."/>
            <person name="Weinmeier T."/>
            <person name="Rattei T."/>
            <person name="Chu J.S."/>
            <person name="Gimenez G."/>
            <person name="Irimia M."/>
            <person name="Rigden D.J."/>
            <person name="Fitzpatrick D.A."/>
            <person name="Lorenzo-Morales J."/>
            <person name="Bateman A."/>
            <person name="Chiu C.H."/>
            <person name="Tang P."/>
            <person name="Hegemann P."/>
            <person name="Fromm H."/>
            <person name="Raoult D."/>
            <person name="Greub G."/>
            <person name="Miranda-Saavedra D."/>
            <person name="Chen N."/>
            <person name="Nash P."/>
            <person name="Ginger M.L."/>
            <person name="Horn M."/>
            <person name="Schaap P."/>
            <person name="Caler L."/>
            <person name="Loftus B."/>
        </authorList>
    </citation>
    <scope>NUCLEOTIDE SEQUENCE [LARGE SCALE GENOMIC DNA]</scope>
    <source>
        <strain evidence="9 10">Neff</strain>
    </source>
</reference>
<accession>L8H6R6</accession>
<evidence type="ECO:0000313" key="10">
    <source>
        <dbReference type="Proteomes" id="UP000011083"/>
    </source>
</evidence>
<dbReference type="KEGG" id="acan:ACA1_115710"/>
<dbReference type="EMBL" id="KB007926">
    <property type="protein sequence ID" value="ELR20131.1"/>
    <property type="molecule type" value="Genomic_DNA"/>
</dbReference>
<comment type="subcellular location">
    <subcellularLocation>
        <location evidence="1">Nucleus</location>
    </subcellularLocation>
</comment>
<keyword evidence="10" id="KW-1185">Reference proteome</keyword>
<dbReference type="GO" id="GO:0004386">
    <property type="term" value="F:helicase activity"/>
    <property type="evidence" value="ECO:0007669"/>
    <property type="project" value="UniProtKB-KW"/>
</dbReference>
<dbReference type="OrthoDB" id="10298477at2759"/>
<dbReference type="InterPro" id="IPR036867">
    <property type="entry name" value="R3H_dom_sf"/>
</dbReference>
<dbReference type="PROSITE" id="PS51061">
    <property type="entry name" value="R3H"/>
    <property type="match status" value="1"/>
</dbReference>
<keyword evidence="2" id="KW-0547">Nucleotide-binding</keyword>
<proteinExistence type="predicted"/>
<evidence type="ECO:0000259" key="8">
    <source>
        <dbReference type="PROSITE" id="PS51061"/>
    </source>
</evidence>
<evidence type="ECO:0000313" key="9">
    <source>
        <dbReference type="EMBL" id="ELR20131.1"/>
    </source>
</evidence>
<keyword evidence="7" id="KW-0539">Nucleus</keyword>
<evidence type="ECO:0000256" key="3">
    <source>
        <dbReference type="ARBA" id="ARBA00022801"/>
    </source>
</evidence>
<dbReference type="GeneID" id="14920975"/>
<keyword evidence="3" id="KW-0378">Hydrolase</keyword>
<dbReference type="Proteomes" id="UP000011083">
    <property type="component" value="Unassembled WGS sequence"/>
</dbReference>
<organism evidence="9 10">
    <name type="scientific">Acanthamoeba castellanii (strain ATCC 30010 / Neff)</name>
    <dbReference type="NCBI Taxonomy" id="1257118"/>
    <lineage>
        <taxon>Eukaryota</taxon>
        <taxon>Amoebozoa</taxon>
        <taxon>Discosea</taxon>
        <taxon>Longamoebia</taxon>
        <taxon>Centramoebida</taxon>
        <taxon>Acanthamoebidae</taxon>
        <taxon>Acanthamoeba</taxon>
    </lineage>
</organism>
<keyword evidence="5" id="KW-0067">ATP-binding</keyword>
<protein>
    <submittedName>
        <fullName evidence="9">R3H domain containing protein</fullName>
    </submittedName>
</protein>
<dbReference type="SMART" id="SM00393">
    <property type="entry name" value="R3H"/>
    <property type="match status" value="1"/>
</dbReference>
<dbReference type="GO" id="GO:0016787">
    <property type="term" value="F:hydrolase activity"/>
    <property type="evidence" value="ECO:0007669"/>
    <property type="project" value="UniProtKB-KW"/>
</dbReference>
<evidence type="ECO:0000256" key="5">
    <source>
        <dbReference type="ARBA" id="ARBA00022840"/>
    </source>
</evidence>
<name>L8H6R6_ACACF</name>
<evidence type="ECO:0000256" key="2">
    <source>
        <dbReference type="ARBA" id="ARBA00022741"/>
    </source>
</evidence>
<evidence type="ECO:0000256" key="1">
    <source>
        <dbReference type="ARBA" id="ARBA00004123"/>
    </source>
</evidence>
<dbReference type="GO" id="GO:0005524">
    <property type="term" value="F:ATP binding"/>
    <property type="evidence" value="ECO:0007669"/>
    <property type="project" value="UniProtKB-KW"/>
</dbReference>
<keyword evidence="6" id="KW-0694">RNA-binding</keyword>
<dbReference type="AlphaFoldDB" id="L8H6R6"/>
<dbReference type="FunFam" id="3.30.1370.50:FF:000002">
    <property type="entry name" value="Immunoglobulin mu DNA-binding protein 2"/>
    <property type="match status" value="1"/>
</dbReference>